<organism evidence="10 11">
    <name type="scientific">Blepharisma stoltei</name>
    <dbReference type="NCBI Taxonomy" id="1481888"/>
    <lineage>
        <taxon>Eukaryota</taxon>
        <taxon>Sar</taxon>
        <taxon>Alveolata</taxon>
        <taxon>Ciliophora</taxon>
        <taxon>Postciliodesmatophora</taxon>
        <taxon>Heterotrichea</taxon>
        <taxon>Heterotrichida</taxon>
        <taxon>Blepharismidae</taxon>
        <taxon>Blepharisma</taxon>
    </lineage>
</organism>
<dbReference type="AlphaFoldDB" id="A0AAU9KRI0"/>
<feature type="transmembrane region" description="Helical" evidence="7">
    <location>
        <begin position="39"/>
        <end position="57"/>
    </location>
</feature>
<dbReference type="Pfam" id="PF02518">
    <property type="entry name" value="HATPase_c"/>
    <property type="match status" value="1"/>
</dbReference>
<evidence type="ECO:0000256" key="4">
    <source>
        <dbReference type="ARBA" id="ARBA00022679"/>
    </source>
</evidence>
<keyword evidence="3 6" id="KW-0597">Phosphoprotein</keyword>
<keyword evidence="11" id="KW-1185">Reference proteome</keyword>
<keyword evidence="5" id="KW-0418">Kinase</keyword>
<feature type="transmembrane region" description="Helical" evidence="7">
    <location>
        <begin position="117"/>
        <end position="137"/>
    </location>
</feature>
<evidence type="ECO:0000259" key="8">
    <source>
        <dbReference type="PROSITE" id="PS50109"/>
    </source>
</evidence>
<dbReference type="Proteomes" id="UP001162131">
    <property type="component" value="Unassembled WGS sequence"/>
</dbReference>
<dbReference type="InterPro" id="IPR003594">
    <property type="entry name" value="HATPase_dom"/>
</dbReference>
<dbReference type="EMBL" id="CAJZBQ010000063">
    <property type="protein sequence ID" value="CAG9335894.1"/>
    <property type="molecule type" value="Genomic_DNA"/>
</dbReference>
<keyword evidence="7" id="KW-1133">Transmembrane helix</keyword>
<dbReference type="InterPro" id="IPR004358">
    <property type="entry name" value="Sig_transdc_His_kin-like_C"/>
</dbReference>
<dbReference type="InterPro" id="IPR036890">
    <property type="entry name" value="HATPase_C_sf"/>
</dbReference>
<keyword evidence="7" id="KW-0472">Membrane</keyword>
<dbReference type="EC" id="2.7.13.3" evidence="2"/>
<keyword evidence="7" id="KW-0812">Transmembrane</keyword>
<feature type="domain" description="Histidine kinase" evidence="8">
    <location>
        <begin position="320"/>
        <end position="539"/>
    </location>
</feature>
<dbReference type="PANTHER" id="PTHR43047:SF64">
    <property type="entry name" value="HISTIDINE KINASE CONTAINING CHEY-HOMOLOGOUS RECEIVER DOMAIN AND PAS DOMAIN-RELATED"/>
    <property type="match status" value="1"/>
</dbReference>
<evidence type="ECO:0000313" key="10">
    <source>
        <dbReference type="EMBL" id="CAG9335894.1"/>
    </source>
</evidence>
<dbReference type="SMART" id="SM00448">
    <property type="entry name" value="REC"/>
    <property type="match status" value="1"/>
</dbReference>
<evidence type="ECO:0000256" key="5">
    <source>
        <dbReference type="ARBA" id="ARBA00022777"/>
    </source>
</evidence>
<evidence type="ECO:0000259" key="9">
    <source>
        <dbReference type="PROSITE" id="PS50110"/>
    </source>
</evidence>
<evidence type="ECO:0000256" key="6">
    <source>
        <dbReference type="PROSITE-ProRule" id="PRU00169"/>
    </source>
</evidence>
<name>A0AAU9KRI0_9CILI</name>
<dbReference type="InterPro" id="IPR005467">
    <property type="entry name" value="His_kinase_dom"/>
</dbReference>
<dbReference type="Pfam" id="PF00072">
    <property type="entry name" value="Response_reg"/>
    <property type="match status" value="1"/>
</dbReference>
<dbReference type="CDD" id="cd00082">
    <property type="entry name" value="HisKA"/>
    <property type="match status" value="1"/>
</dbReference>
<dbReference type="Gene3D" id="1.10.287.130">
    <property type="match status" value="1"/>
</dbReference>
<evidence type="ECO:0000313" key="11">
    <source>
        <dbReference type="Proteomes" id="UP001162131"/>
    </source>
</evidence>
<dbReference type="InterPro" id="IPR011006">
    <property type="entry name" value="CheY-like_superfamily"/>
</dbReference>
<dbReference type="Gene3D" id="3.40.50.2300">
    <property type="match status" value="1"/>
</dbReference>
<proteinExistence type="predicted"/>
<evidence type="ECO:0000256" key="2">
    <source>
        <dbReference type="ARBA" id="ARBA00012438"/>
    </source>
</evidence>
<feature type="transmembrane region" description="Helical" evidence="7">
    <location>
        <begin position="12"/>
        <end position="33"/>
    </location>
</feature>
<comment type="catalytic activity">
    <reaction evidence="1">
        <text>ATP + protein L-histidine = ADP + protein N-phospho-L-histidine.</text>
        <dbReference type="EC" id="2.7.13.3"/>
    </reaction>
</comment>
<feature type="transmembrane region" description="Helical" evidence="7">
    <location>
        <begin position="69"/>
        <end position="88"/>
    </location>
</feature>
<dbReference type="CDD" id="cd17546">
    <property type="entry name" value="REC_hyHK_CKI1_RcsC-like"/>
    <property type="match status" value="1"/>
</dbReference>
<feature type="modified residue" description="4-aspartylphosphate" evidence="6">
    <location>
        <position position="631"/>
    </location>
</feature>
<dbReference type="InterPro" id="IPR001789">
    <property type="entry name" value="Sig_transdc_resp-reg_receiver"/>
</dbReference>
<gene>
    <name evidence="10" type="ORF">BSTOLATCC_MIC65213</name>
</gene>
<feature type="domain" description="Response regulatory" evidence="9">
    <location>
        <begin position="577"/>
        <end position="702"/>
    </location>
</feature>
<dbReference type="SUPFAM" id="SSF47384">
    <property type="entry name" value="Homodimeric domain of signal transducing histidine kinase"/>
    <property type="match status" value="1"/>
</dbReference>
<dbReference type="InterPro" id="IPR003661">
    <property type="entry name" value="HisK_dim/P_dom"/>
</dbReference>
<dbReference type="GO" id="GO:0000155">
    <property type="term" value="F:phosphorelay sensor kinase activity"/>
    <property type="evidence" value="ECO:0007669"/>
    <property type="project" value="InterPro"/>
</dbReference>
<dbReference type="SMART" id="SM00388">
    <property type="entry name" value="HisKA"/>
    <property type="match status" value="1"/>
</dbReference>
<dbReference type="PRINTS" id="PR00344">
    <property type="entry name" value="BCTRLSENSOR"/>
</dbReference>
<evidence type="ECO:0000256" key="7">
    <source>
        <dbReference type="SAM" id="Phobius"/>
    </source>
</evidence>
<keyword evidence="4" id="KW-0808">Transferase</keyword>
<reference evidence="10" key="1">
    <citation type="submission" date="2021-09" db="EMBL/GenBank/DDBJ databases">
        <authorList>
            <consortium name="AG Swart"/>
            <person name="Singh M."/>
            <person name="Singh A."/>
            <person name="Seah K."/>
            <person name="Emmerich C."/>
        </authorList>
    </citation>
    <scope>NUCLEOTIDE SEQUENCE</scope>
    <source>
        <strain evidence="10">ATCC30299</strain>
    </source>
</reference>
<evidence type="ECO:0000256" key="1">
    <source>
        <dbReference type="ARBA" id="ARBA00000085"/>
    </source>
</evidence>
<sequence>MEERNKRPLRLLIFYSYTLLSIGLLSRILHLMFNWYFDIELLQVEVVGLHFINIFLIKIFKNSSLNAKILVILFFTESYNCFCFYASIVKSEDSNILAVFAIMLITRFQLPIIKNKLYFNLILTKNLLVWCFIRINIFQDAQFKIMEINFTLGTIITCNIWHYYRTNISIERFNLSKELEKNHEILTFITEAFRDGIIVLSDDLTIEFNNKNSLRLLNCEKTNLLSSISQIEYFQEKKLSGYPTSNLVIDDIMYCFNAADFLEKTLGVSVVNSRNLEWKIQKISWYDKNSLLITIRDATQIIRLENSIASDNMKTVLLRSVSHELRTPLNAIIYFTNDILEKKNLNISGEIEKFKAISVSSQLMLSIINDLLDYSKMLAGVFSIHKTECRVKEIIKNACELIQMQCKKKKLKLIIRLDEKIPDRVYTDPLRLSQILLNLLTNALKFTMKGWIEVICLLDKKNRLKLTIEDTGIGMSEDYQKKLSSEFSSSVSPSISPQGCGLGLYVSNSLVKKLGNKPIEIRSEPGKGSAFIFKINIFSENPSSDEYDVFTESLVEENLIRYDMNQYSMRRKNFAPSVLIVDDNELNRLVLGSILLQYHIAFDEVGGGKDAIKKAVERDKLGCGYRAIIMDCDMPEIDGFEATRKINLLFSNREINEMPNIIAYTAFTLDEDRAACFECGMVDYLIKPSTPEKIISTVKKYL</sequence>
<dbReference type="SUPFAM" id="SSF52172">
    <property type="entry name" value="CheY-like"/>
    <property type="match status" value="1"/>
</dbReference>
<accession>A0AAU9KRI0</accession>
<dbReference type="SUPFAM" id="SSF55874">
    <property type="entry name" value="ATPase domain of HSP90 chaperone/DNA topoisomerase II/histidine kinase"/>
    <property type="match status" value="1"/>
</dbReference>
<evidence type="ECO:0000256" key="3">
    <source>
        <dbReference type="ARBA" id="ARBA00022553"/>
    </source>
</evidence>
<feature type="transmembrane region" description="Helical" evidence="7">
    <location>
        <begin position="94"/>
        <end position="110"/>
    </location>
</feature>
<dbReference type="InterPro" id="IPR036097">
    <property type="entry name" value="HisK_dim/P_sf"/>
</dbReference>
<dbReference type="PROSITE" id="PS50110">
    <property type="entry name" value="RESPONSE_REGULATORY"/>
    <property type="match status" value="1"/>
</dbReference>
<dbReference type="Pfam" id="PF00512">
    <property type="entry name" value="HisKA"/>
    <property type="match status" value="1"/>
</dbReference>
<dbReference type="Gene3D" id="3.30.565.10">
    <property type="entry name" value="Histidine kinase-like ATPase, C-terminal domain"/>
    <property type="match status" value="1"/>
</dbReference>
<dbReference type="PROSITE" id="PS50109">
    <property type="entry name" value="HIS_KIN"/>
    <property type="match status" value="1"/>
</dbReference>
<dbReference type="SMART" id="SM00387">
    <property type="entry name" value="HATPase_c"/>
    <property type="match status" value="1"/>
</dbReference>
<protein>
    <recommendedName>
        <fullName evidence="2">histidine kinase</fullName>
        <ecNumber evidence="2">2.7.13.3</ecNumber>
    </recommendedName>
</protein>
<comment type="caution">
    <text evidence="10">The sequence shown here is derived from an EMBL/GenBank/DDBJ whole genome shotgun (WGS) entry which is preliminary data.</text>
</comment>
<dbReference type="PANTHER" id="PTHR43047">
    <property type="entry name" value="TWO-COMPONENT HISTIDINE PROTEIN KINASE"/>
    <property type="match status" value="1"/>
</dbReference>